<dbReference type="Proteomes" id="UP001317322">
    <property type="component" value="Chromosome"/>
</dbReference>
<keyword evidence="2" id="KW-1185">Reference proteome</keyword>
<evidence type="ECO:0000313" key="2">
    <source>
        <dbReference type="Proteomes" id="UP001317322"/>
    </source>
</evidence>
<protein>
    <submittedName>
        <fullName evidence="1">Uncharacterized protein</fullName>
    </submittedName>
</protein>
<name>A0ABY5K7U8_9CELL</name>
<sequence>MTMLLLPAPHEACDGSSAAPSAPSALAGATTWVPCAAHPGAQLRHLDGPCRCFFGGPPPEFPPSGGTPA</sequence>
<reference evidence="1 2" key="1">
    <citation type="submission" date="2022-07" db="EMBL/GenBank/DDBJ databases">
        <title>Novel species in genus cellulomonas.</title>
        <authorList>
            <person name="Ye L."/>
        </authorList>
    </citation>
    <scope>NUCLEOTIDE SEQUENCE [LARGE SCALE GENOMIC DNA]</scope>
    <source>
        <strain evidence="2">zg-Y908</strain>
    </source>
</reference>
<gene>
    <name evidence="1" type="ORF">NP075_18195</name>
</gene>
<evidence type="ECO:0000313" key="1">
    <source>
        <dbReference type="EMBL" id="UUI65016.1"/>
    </source>
</evidence>
<proteinExistence type="predicted"/>
<organism evidence="1 2">
    <name type="scientific">Cellulomonas wangsupingiae</name>
    <dbReference type="NCBI Taxonomy" id="2968085"/>
    <lineage>
        <taxon>Bacteria</taxon>
        <taxon>Bacillati</taxon>
        <taxon>Actinomycetota</taxon>
        <taxon>Actinomycetes</taxon>
        <taxon>Micrococcales</taxon>
        <taxon>Cellulomonadaceae</taxon>
        <taxon>Cellulomonas</taxon>
    </lineage>
</organism>
<dbReference type="RefSeq" id="WP_227563507.1">
    <property type="nucleotide sequence ID" value="NZ_CP101989.1"/>
</dbReference>
<accession>A0ABY5K7U8</accession>
<dbReference type="EMBL" id="CP101989">
    <property type="protein sequence ID" value="UUI65016.1"/>
    <property type="molecule type" value="Genomic_DNA"/>
</dbReference>